<accession>A0ABR2GXJ4</accession>
<dbReference type="InterPro" id="IPR000719">
    <property type="entry name" value="Prot_kinase_dom"/>
</dbReference>
<evidence type="ECO:0000256" key="1">
    <source>
        <dbReference type="ARBA" id="ARBA00038101"/>
    </source>
</evidence>
<keyword evidence="2" id="KW-0812">Transmembrane</keyword>
<keyword evidence="2" id="KW-0472">Membrane</keyword>
<dbReference type="Pfam" id="PF08238">
    <property type="entry name" value="Sel1"/>
    <property type="match status" value="12"/>
</dbReference>
<dbReference type="Gene3D" id="1.25.40.10">
    <property type="entry name" value="Tetratricopeptide repeat domain"/>
    <property type="match status" value="2"/>
</dbReference>
<keyword evidence="2" id="KW-1133">Transmembrane helix</keyword>
<dbReference type="PANTHER" id="PTHR11102">
    <property type="entry name" value="SEL-1-LIKE PROTEIN"/>
    <property type="match status" value="1"/>
</dbReference>
<dbReference type="SUPFAM" id="SSF81901">
    <property type="entry name" value="HCP-like"/>
    <property type="match status" value="4"/>
</dbReference>
<dbReference type="Pfam" id="PF00069">
    <property type="entry name" value="Pkinase"/>
    <property type="match status" value="1"/>
</dbReference>
<proteinExistence type="inferred from homology"/>
<feature type="transmembrane region" description="Helical" evidence="2">
    <location>
        <begin position="940"/>
        <end position="962"/>
    </location>
</feature>
<dbReference type="InterPro" id="IPR006597">
    <property type="entry name" value="Sel1-like"/>
</dbReference>
<dbReference type="EMBL" id="JAPFFF010000057">
    <property type="protein sequence ID" value="KAK8838097.1"/>
    <property type="molecule type" value="Genomic_DNA"/>
</dbReference>
<dbReference type="CDD" id="cd00180">
    <property type="entry name" value="PKc"/>
    <property type="match status" value="1"/>
</dbReference>
<evidence type="ECO:0000256" key="2">
    <source>
        <dbReference type="SAM" id="Phobius"/>
    </source>
</evidence>
<sequence>MNENRHSREHFENMIKNNLKHNGRHFLLFLSVGKSIFIINQINHKYQKSLLFKIIRQSICLDQTCKEEFDTLISENDCYHTFQIDTDNFIPKITIPQIKTIIINTFIMKGLLLSQKNKSSDYRFNEFSKMRDFIKFKFIKNFVYLSYNLNDQKIYILKQCEKENEKSKKCFIREILFYEKMENKYSFIPKYFGTIGDKKEKYIVIEFIEGVTLDQYIKSNKGKISHMDKIRIIIQLLIIVECIQFKGILLRDLKPDNLIINPNKKLFLIDFNSSKKYNIYEESTIDVSSLMYMSPEHEAKCTFKSDIYSIGLIILFILTEDANSDILNPFFLHNVYKSKGNILNSKELLPFPKEFNYLKNSLSKCLNYCPDERPTITELFIDTLQAIKAEDLLDEIQDLLAYHIQQVFSVLGVTCDKCTSSIIEYHNEFSHFVHYLKIASLENNTDAQYLLGKIFSKKIFTKKDTNKAVYYLTLAANQNYSNAQYLLGKIYSKGISIQRNIEKAIELLKLSSEQNNPLAQYLLGKIYIKGEYITTNYDEAIKYLTDSANNNNPKAQYILGHHYSKYPSSYNDIIYAIDLLNKSANQKNSDAQFLLGLIFYEGKIEKMNINKSIHFFKLAAEQDNPIANFILGLIYYEGKYIKRNINEALFYLNKSSKLNDSSANVLLGVIYYEGIYVTPDVTKAIRYFSLNEHFHWSQCNLGIIYYQGKYNIKKDINKAIELFTLAAECKNRVAQYYLGLIYSDGIDVHIDINIAMYYLHESASQGFTEAQFQLGLLYFEDEYIKRDIEKAIHFFFLAALEKHSEASFYLGMIYYSNEFVKKDINKAIYYLQISAEKLNPHASFLLAHIYYTEIKAERSIFKKIFDLYLHASSMEHSFAKNNIGVIYKIGWNCTKDVNRGVSYFKEAIKLSKDKYSIFNLVRIYYFDNEYSNINNKEKKIVHLLSSNGSFLFTDLFLFYIFLVGKNTQMRNKTAAKIYYKKIMNYYQDETLKKIVSYIYQNRSSIGNKLTQFMEQYDLVYSPNHSEADDFIFFIKDDQIWKNDYQNNSINNNTKKINNLFYEGLGDIK</sequence>
<comment type="similarity">
    <text evidence="1">Belongs to the sel-1 family.</text>
</comment>
<organism evidence="4 5">
    <name type="scientific">Tritrichomonas musculus</name>
    <dbReference type="NCBI Taxonomy" id="1915356"/>
    <lineage>
        <taxon>Eukaryota</taxon>
        <taxon>Metamonada</taxon>
        <taxon>Parabasalia</taxon>
        <taxon>Tritrichomonadida</taxon>
        <taxon>Tritrichomonadidae</taxon>
        <taxon>Tritrichomonas</taxon>
    </lineage>
</organism>
<dbReference type="Gene3D" id="1.10.510.10">
    <property type="entry name" value="Transferase(Phosphotransferase) domain 1"/>
    <property type="match status" value="1"/>
</dbReference>
<evidence type="ECO:0000259" key="3">
    <source>
        <dbReference type="PROSITE" id="PS50011"/>
    </source>
</evidence>
<evidence type="ECO:0000313" key="4">
    <source>
        <dbReference type="EMBL" id="KAK8838097.1"/>
    </source>
</evidence>
<dbReference type="PANTHER" id="PTHR11102:SF160">
    <property type="entry name" value="ERAD-ASSOCIATED E3 UBIQUITIN-PROTEIN LIGASE COMPONENT HRD3"/>
    <property type="match status" value="1"/>
</dbReference>
<dbReference type="InterPro" id="IPR011009">
    <property type="entry name" value="Kinase-like_dom_sf"/>
</dbReference>
<dbReference type="SMART" id="SM00671">
    <property type="entry name" value="SEL1"/>
    <property type="match status" value="12"/>
</dbReference>
<dbReference type="Proteomes" id="UP001470230">
    <property type="component" value="Unassembled WGS sequence"/>
</dbReference>
<comment type="caution">
    <text evidence="4">The sequence shown here is derived from an EMBL/GenBank/DDBJ whole genome shotgun (WGS) entry which is preliminary data.</text>
</comment>
<dbReference type="SUPFAM" id="SSF56112">
    <property type="entry name" value="Protein kinase-like (PK-like)"/>
    <property type="match status" value="1"/>
</dbReference>
<dbReference type="PROSITE" id="PS50011">
    <property type="entry name" value="PROTEIN_KINASE_DOM"/>
    <property type="match status" value="1"/>
</dbReference>
<keyword evidence="5" id="KW-1185">Reference proteome</keyword>
<name>A0ABR2GXJ4_9EUKA</name>
<dbReference type="InterPro" id="IPR011990">
    <property type="entry name" value="TPR-like_helical_dom_sf"/>
</dbReference>
<dbReference type="InterPro" id="IPR050767">
    <property type="entry name" value="Sel1_AlgK"/>
</dbReference>
<feature type="domain" description="Protein kinase" evidence="3">
    <location>
        <begin position="127"/>
        <end position="393"/>
    </location>
</feature>
<protein>
    <submittedName>
        <fullName evidence="4">Chitin synthase 4</fullName>
    </submittedName>
</protein>
<dbReference type="SMART" id="SM00220">
    <property type="entry name" value="S_TKc"/>
    <property type="match status" value="1"/>
</dbReference>
<gene>
    <name evidence="4" type="ORF">M9Y10_036049</name>
</gene>
<reference evidence="4 5" key="1">
    <citation type="submission" date="2024-04" db="EMBL/GenBank/DDBJ databases">
        <title>Tritrichomonas musculus Genome.</title>
        <authorList>
            <person name="Alves-Ferreira E."/>
            <person name="Grigg M."/>
            <person name="Lorenzi H."/>
            <person name="Galac M."/>
        </authorList>
    </citation>
    <scope>NUCLEOTIDE SEQUENCE [LARGE SCALE GENOMIC DNA]</scope>
    <source>
        <strain evidence="4 5">EAF2021</strain>
    </source>
</reference>
<evidence type="ECO:0000313" key="5">
    <source>
        <dbReference type="Proteomes" id="UP001470230"/>
    </source>
</evidence>